<dbReference type="GO" id="GO:0016787">
    <property type="term" value="F:hydrolase activity"/>
    <property type="evidence" value="ECO:0007669"/>
    <property type="project" value="UniProtKB-KW"/>
</dbReference>
<evidence type="ECO:0000313" key="10">
    <source>
        <dbReference type="Proteomes" id="UP001589643"/>
    </source>
</evidence>
<keyword evidence="1" id="KW-0134">Cell wall</keyword>
<keyword evidence="2" id="KW-0964">Secreted</keyword>
<reference evidence="9 10" key="1">
    <citation type="submission" date="2024-08" db="EMBL/GenBank/DDBJ databases">
        <title>Heavy metals resistant antinobacteria isolated from wastewater.</title>
        <authorList>
            <person name="Roman Ponce B."/>
            <person name="Blanco Mercado M.A."/>
            <person name="Avila Aldana I.N."/>
            <person name="Morales Arrieta S."/>
        </authorList>
    </citation>
    <scope>NUCLEOTIDE SEQUENCE [LARGE SCALE GENOMIC DNA]</scope>
    <source>
        <strain evidence="10">sma-1</strain>
    </source>
</reference>
<feature type="domain" description="Gram-positive cocci surface proteins LPxTG" evidence="8">
    <location>
        <begin position="1264"/>
        <end position="1301"/>
    </location>
</feature>
<dbReference type="NCBIfam" id="TIGR01167">
    <property type="entry name" value="LPXTG_anchor"/>
    <property type="match status" value="1"/>
</dbReference>
<evidence type="ECO:0000256" key="7">
    <source>
        <dbReference type="SAM" id="SignalP"/>
    </source>
</evidence>
<dbReference type="Pfam" id="PF07532">
    <property type="entry name" value="Big_4"/>
    <property type="match status" value="1"/>
</dbReference>
<protein>
    <submittedName>
        <fullName evidence="9">Glycoside hydrolase</fullName>
    </submittedName>
</protein>
<dbReference type="InterPro" id="IPR008979">
    <property type="entry name" value="Galactose-bd-like_sf"/>
</dbReference>
<comment type="caution">
    <text evidence="9">The sequence shown here is derived from an EMBL/GenBank/DDBJ whole genome shotgun (WGS) entry which is preliminary data.</text>
</comment>
<dbReference type="PANTHER" id="PTHR42767:SF1">
    <property type="entry name" value="ENDO-BETA-1,6-GALACTANASE-LIKE DOMAIN-CONTAINING PROTEIN"/>
    <property type="match status" value="1"/>
</dbReference>
<dbReference type="EMBL" id="JBHLHV010000001">
    <property type="protein sequence ID" value="MFB8892124.1"/>
    <property type="molecule type" value="Genomic_DNA"/>
</dbReference>
<sequence length="1301" mass="134445">MKSARLMSMTCAVALASGGLTAAAAVAPPPVYAADAAAVRITPNPATASEKPFEGWGTSLVWFANATGDYPEDVRQDLFDAVFGDEGLNLNIARYNIGGGNASDVPPYLRPGGAVPGFWNPNLPATDDEGAITSTFADRDRYRDAWDPDDPDAYDFEQDLAQRWWLGALKDKVTHWEAFSNSPPYFLTQSGYVSGGINNATSEQLAPADMEKFAGYLVNVVDELERVHGISFDTIDPFNEPNTNYWSTQIPDGATWPTGGRQEGAHIGPEAQDAMIAALADRLAQPGTTTDAVISAMDETNPGIFATNWNTWSAEAKDLVDQLNVHTYGTGGRQVVRDIAKAADKPLWMSEVEGNWTDQSKGFVTDDIDNGLGMAQHIVGDLRELEPDAWVFWQPVEDLYNMEKVEKLNWGSVFIDFDCNDEGQSERRLRDGDADPSCKVLTNEKFNTVRNFTHYITPGDRLIATDNAQSTAAIDADGEGATIVHVNAEAAERTVEIDLSDFGTVAPGATVTPIVTTQSTAAEPSVNALRQGQPVAVDAASRTATLTVPAKSVVTFVIDGVSGVSSDAAAFRDGETVQLTGLQSGLALDGSSSLAVRSLATTAEAARGQAWTVRTIEGAGTNRHRFTLQNGSGQFLASRGTATALVDADPAAAAADPALQWMASTTDGTYYSVLNVAAERVLDVNGGSTTSGAAVGLWTSNGGGNQQWRIASTSVAGTEPVTVATAVGVAPTLPASVSVRYVGGTVRQAPVTWQLDGVDFSRPGAVEVTGTGTELFGGSFEATATVEIGAYTATRPASVTVPAGSALDAVRSQADDTVEAELRPSGAGFPVPVEWAWDGIADGAFAEPGTVSVPGVAAGPSGEKLDARLTVIVTAASERNVAPESRPSATFTESTQYAVSNTINGSSTDKGWSNWRSGTKNAQDTLSYALAQRETLTRVAVQFYRDGSSLSWPATMRVDHRVSGGDWVEGDLVPVPEPTAGAPRVEVPVTGAADEVRVVLNARPDTHMIVSEVEIFAAAPAPAGIADLARLTVGDVPVDGFAPDTLEYTVTTTGSAWPMLHALAVDDDATVVVTQPGEDQAGDVQRMAADAAPAADDVISSTGTVTVTAPDGASRTYSVTVNRAVGVETPVVSGEPRVGATVRAVAVTDPADAARAFVWLRDGAAIDGATADTYALTAADEGREISVEVAAEAPGFIDGSARSAAIVPTAAVVDPGTGGGTDGGTGGGTGAPGSGAGSGSGSGSGSATGTGANGSAASTDARDLARTGGDAGGITATVMGALALLMLGAGALVLRRRRAQA</sequence>
<keyword evidence="3 7" id="KW-0732">Signal</keyword>
<feature type="region of interest" description="Disordered" evidence="5">
    <location>
        <begin position="1215"/>
        <end position="1261"/>
    </location>
</feature>
<keyword evidence="9" id="KW-0378">Hydrolase</keyword>
<feature type="transmembrane region" description="Helical" evidence="6">
    <location>
        <begin position="1271"/>
        <end position="1294"/>
    </location>
</feature>
<dbReference type="InterPro" id="IPR039743">
    <property type="entry name" value="6GAL/EXGAL"/>
</dbReference>
<evidence type="ECO:0000256" key="4">
    <source>
        <dbReference type="ARBA" id="ARBA00023088"/>
    </source>
</evidence>
<dbReference type="InterPro" id="IPR017853">
    <property type="entry name" value="GH"/>
</dbReference>
<evidence type="ECO:0000256" key="1">
    <source>
        <dbReference type="ARBA" id="ARBA00022512"/>
    </source>
</evidence>
<feature type="chain" id="PRO_5045965421" evidence="7">
    <location>
        <begin position="34"/>
        <end position="1301"/>
    </location>
</feature>
<evidence type="ECO:0000259" key="8">
    <source>
        <dbReference type="PROSITE" id="PS50847"/>
    </source>
</evidence>
<dbReference type="PROSITE" id="PS50231">
    <property type="entry name" value="RICIN_B_LECTIN"/>
    <property type="match status" value="1"/>
</dbReference>
<evidence type="ECO:0000256" key="3">
    <source>
        <dbReference type="ARBA" id="ARBA00022729"/>
    </source>
</evidence>
<dbReference type="InterPro" id="IPR011081">
    <property type="entry name" value="Big_4"/>
</dbReference>
<name>A0ABV5EQ76_9MICO</name>
<evidence type="ECO:0000256" key="6">
    <source>
        <dbReference type="SAM" id="Phobius"/>
    </source>
</evidence>
<dbReference type="Gene3D" id="2.80.10.50">
    <property type="match status" value="1"/>
</dbReference>
<dbReference type="Proteomes" id="UP001589643">
    <property type="component" value="Unassembled WGS sequence"/>
</dbReference>
<dbReference type="InterPro" id="IPR019931">
    <property type="entry name" value="LPXTG_anchor"/>
</dbReference>
<dbReference type="SUPFAM" id="SSF50370">
    <property type="entry name" value="Ricin B-like lectins"/>
    <property type="match status" value="1"/>
</dbReference>
<dbReference type="Gene3D" id="2.60.40.2700">
    <property type="match status" value="1"/>
</dbReference>
<keyword evidence="6" id="KW-0812">Transmembrane</keyword>
<dbReference type="Pfam" id="PF14587">
    <property type="entry name" value="Glyco_hydr_30_2"/>
    <property type="match status" value="1"/>
</dbReference>
<gene>
    <name evidence="9" type="ORF">AB7P39_04610</name>
</gene>
<keyword evidence="6" id="KW-0472">Membrane</keyword>
<feature type="compositionally biased region" description="Gly residues" evidence="5">
    <location>
        <begin position="1216"/>
        <end position="1252"/>
    </location>
</feature>
<dbReference type="Gene3D" id="3.20.20.80">
    <property type="entry name" value="Glycosidases"/>
    <property type="match status" value="1"/>
</dbReference>
<evidence type="ECO:0000256" key="5">
    <source>
        <dbReference type="SAM" id="MobiDB-lite"/>
    </source>
</evidence>
<evidence type="ECO:0000313" key="9">
    <source>
        <dbReference type="EMBL" id="MFB8892124.1"/>
    </source>
</evidence>
<dbReference type="InterPro" id="IPR039514">
    <property type="entry name" value="6GAL-like"/>
</dbReference>
<dbReference type="InterPro" id="IPR000772">
    <property type="entry name" value="Ricin_B_lectin"/>
</dbReference>
<proteinExistence type="predicted"/>
<evidence type="ECO:0000256" key="2">
    <source>
        <dbReference type="ARBA" id="ARBA00022525"/>
    </source>
</evidence>
<dbReference type="PANTHER" id="PTHR42767">
    <property type="entry name" value="ENDO-BETA-1,6-GALACTANASE"/>
    <property type="match status" value="1"/>
</dbReference>
<dbReference type="InterPro" id="IPR035992">
    <property type="entry name" value="Ricin_B-like_lectins"/>
</dbReference>
<dbReference type="SUPFAM" id="SSF51445">
    <property type="entry name" value="(Trans)glycosidases"/>
    <property type="match status" value="1"/>
</dbReference>
<dbReference type="RefSeq" id="WP_378717220.1">
    <property type="nucleotide sequence ID" value="NZ_JBHLHV010000001.1"/>
</dbReference>
<keyword evidence="10" id="KW-1185">Reference proteome</keyword>
<keyword evidence="4" id="KW-0572">Peptidoglycan-anchor</keyword>
<dbReference type="Pfam" id="PF14200">
    <property type="entry name" value="RicinB_lectin_2"/>
    <property type="match status" value="1"/>
</dbReference>
<organism evidence="9 10">
    <name type="scientific">Microbacterium plantarum</name>
    <dbReference type="NCBI Taxonomy" id="1816425"/>
    <lineage>
        <taxon>Bacteria</taxon>
        <taxon>Bacillati</taxon>
        <taxon>Actinomycetota</taxon>
        <taxon>Actinomycetes</taxon>
        <taxon>Micrococcales</taxon>
        <taxon>Microbacteriaceae</taxon>
        <taxon>Microbacterium</taxon>
    </lineage>
</organism>
<dbReference type="Gene3D" id="2.60.120.260">
    <property type="entry name" value="Galactose-binding domain-like"/>
    <property type="match status" value="1"/>
</dbReference>
<keyword evidence="6" id="KW-1133">Transmembrane helix</keyword>
<accession>A0ABV5EQ76</accession>
<feature type="signal peptide" evidence="7">
    <location>
        <begin position="1"/>
        <end position="33"/>
    </location>
</feature>
<dbReference type="PROSITE" id="PS50847">
    <property type="entry name" value="GRAM_POS_ANCHORING"/>
    <property type="match status" value="1"/>
</dbReference>
<dbReference type="SUPFAM" id="SSF49785">
    <property type="entry name" value="Galactose-binding domain-like"/>
    <property type="match status" value="1"/>
</dbReference>